<dbReference type="AlphaFoldDB" id="A0AAD1RGE1"/>
<keyword evidence="2" id="KW-0805">Transcription regulation</keyword>
<evidence type="ECO:0000256" key="4">
    <source>
        <dbReference type="ARBA" id="ARBA00023163"/>
    </source>
</evidence>
<dbReference type="PANTHER" id="PTHR15405">
    <property type="entry name" value="PROLINE-RICH NUCLEAR RECEPTOR COACTIVATOR"/>
    <property type="match status" value="1"/>
</dbReference>
<feature type="region of interest" description="Disordered" evidence="6">
    <location>
        <begin position="183"/>
        <end position="207"/>
    </location>
</feature>
<keyword evidence="8" id="KW-1185">Reference proteome</keyword>
<feature type="compositionally biased region" description="Basic and acidic residues" evidence="6">
    <location>
        <begin position="75"/>
        <end position="95"/>
    </location>
</feature>
<keyword evidence="4" id="KW-0804">Transcription</keyword>
<evidence type="ECO:0008006" key="9">
    <source>
        <dbReference type="Google" id="ProtNLM"/>
    </source>
</evidence>
<proteinExistence type="predicted"/>
<sequence length="230" mass="25835">MSEPGEGGGGRQAGAGLSRARGGRRRGRKNKVRATPFPTRHHQHHQTRAGEPNRDCAPPSSGTGDPGRTTHYRQLRREVLKTKVVKSDKKLKQSDKSISSHSPSTQRCEQRSLHKQKGKCYIQHTKSNYPRKTEKFQPESDIANHSFRSSNKKPLASAENLRNLKAKTDFFPTGRIDKEINYAGAKFSDPPSPSVLPKPPSHWMGMKGQESDQCKELMTYQLKTLLKVQL</sequence>
<feature type="compositionally biased region" description="Pro residues" evidence="6">
    <location>
        <begin position="190"/>
        <end position="200"/>
    </location>
</feature>
<dbReference type="GO" id="GO:0016071">
    <property type="term" value="P:mRNA metabolic process"/>
    <property type="evidence" value="ECO:0007669"/>
    <property type="project" value="UniProtKB-ARBA"/>
</dbReference>
<evidence type="ECO:0000256" key="5">
    <source>
        <dbReference type="ARBA" id="ARBA00023242"/>
    </source>
</evidence>
<dbReference type="Proteomes" id="UP001295444">
    <property type="component" value="Chromosome 02"/>
</dbReference>
<name>A0AAD1RGE1_PELCU</name>
<dbReference type="InterPro" id="IPR026780">
    <property type="entry name" value="PNRC1/2"/>
</dbReference>
<evidence type="ECO:0000256" key="6">
    <source>
        <dbReference type="SAM" id="MobiDB-lite"/>
    </source>
</evidence>
<protein>
    <recommendedName>
        <fullName evidence="9">Proline-rich nuclear receptor coactivator 1</fullName>
    </recommendedName>
</protein>
<feature type="compositionally biased region" description="Gly residues" evidence="6">
    <location>
        <begin position="1"/>
        <end position="13"/>
    </location>
</feature>
<keyword evidence="3" id="KW-0010">Activator</keyword>
<dbReference type="EMBL" id="OW240913">
    <property type="protein sequence ID" value="CAH2252533.1"/>
    <property type="molecule type" value="Genomic_DNA"/>
</dbReference>
<dbReference type="Pfam" id="PF15365">
    <property type="entry name" value="PNRC"/>
    <property type="match status" value="1"/>
</dbReference>
<accession>A0AAD1RGE1</accession>
<feature type="region of interest" description="Disordered" evidence="6">
    <location>
        <begin position="1"/>
        <end position="158"/>
    </location>
</feature>
<dbReference type="GO" id="GO:0005634">
    <property type="term" value="C:nucleus"/>
    <property type="evidence" value="ECO:0007669"/>
    <property type="project" value="UniProtKB-SubCell"/>
</dbReference>
<reference evidence="7" key="1">
    <citation type="submission" date="2022-03" db="EMBL/GenBank/DDBJ databases">
        <authorList>
            <person name="Alioto T."/>
            <person name="Alioto T."/>
            <person name="Gomez Garrido J."/>
        </authorList>
    </citation>
    <scope>NUCLEOTIDE SEQUENCE</scope>
</reference>
<keyword evidence="5" id="KW-0539">Nucleus</keyword>
<comment type="subcellular location">
    <subcellularLocation>
        <location evidence="1">Nucleus</location>
    </subcellularLocation>
</comment>
<organism evidence="7 8">
    <name type="scientific">Pelobates cultripes</name>
    <name type="common">Western spadefoot toad</name>
    <dbReference type="NCBI Taxonomy" id="61616"/>
    <lineage>
        <taxon>Eukaryota</taxon>
        <taxon>Metazoa</taxon>
        <taxon>Chordata</taxon>
        <taxon>Craniata</taxon>
        <taxon>Vertebrata</taxon>
        <taxon>Euteleostomi</taxon>
        <taxon>Amphibia</taxon>
        <taxon>Batrachia</taxon>
        <taxon>Anura</taxon>
        <taxon>Pelobatoidea</taxon>
        <taxon>Pelobatidae</taxon>
        <taxon>Pelobates</taxon>
    </lineage>
</organism>
<gene>
    <name evidence="7" type="ORF">PECUL_23A031686</name>
</gene>
<evidence type="ECO:0000256" key="1">
    <source>
        <dbReference type="ARBA" id="ARBA00004123"/>
    </source>
</evidence>
<dbReference type="InterPro" id="IPR028322">
    <property type="entry name" value="PNRC-like_rgn"/>
</dbReference>
<evidence type="ECO:0000313" key="7">
    <source>
        <dbReference type="EMBL" id="CAH2252533.1"/>
    </source>
</evidence>
<evidence type="ECO:0000256" key="3">
    <source>
        <dbReference type="ARBA" id="ARBA00023159"/>
    </source>
</evidence>
<evidence type="ECO:0000256" key="2">
    <source>
        <dbReference type="ARBA" id="ARBA00023015"/>
    </source>
</evidence>
<feature type="compositionally biased region" description="Basic residues" evidence="6">
    <location>
        <begin position="21"/>
        <end position="32"/>
    </location>
</feature>
<evidence type="ECO:0000313" key="8">
    <source>
        <dbReference type="Proteomes" id="UP001295444"/>
    </source>
</evidence>